<dbReference type="InterPro" id="IPR007269">
    <property type="entry name" value="ICMT_MeTrfase"/>
</dbReference>
<dbReference type="GO" id="GO:0005789">
    <property type="term" value="C:endoplasmic reticulum membrane"/>
    <property type="evidence" value="ECO:0007669"/>
    <property type="project" value="UniProtKB-SubCell"/>
</dbReference>
<dbReference type="PANTHER" id="PTHR12714:SF9">
    <property type="entry name" value="PROTEIN-S-ISOPRENYLCYSTEINE O-METHYLTRANSFERASE"/>
    <property type="match status" value="1"/>
</dbReference>
<dbReference type="Proteomes" id="UP000789508">
    <property type="component" value="Unassembled WGS sequence"/>
</dbReference>
<evidence type="ECO:0000313" key="13">
    <source>
        <dbReference type="Proteomes" id="UP000789508"/>
    </source>
</evidence>
<dbReference type="EC" id="2.1.1.100" evidence="3 10"/>
<gene>
    <name evidence="12" type="ORF">ALEPTO_LOCUS11401</name>
</gene>
<evidence type="ECO:0000256" key="4">
    <source>
        <dbReference type="ARBA" id="ARBA00022603"/>
    </source>
</evidence>
<proteinExistence type="inferred from homology"/>
<dbReference type="GO" id="GO:0004671">
    <property type="term" value="F:protein C-terminal S-isoprenylcysteine carboxyl O-methyltransferase activity"/>
    <property type="evidence" value="ECO:0007669"/>
    <property type="project" value="UniProtKB-EC"/>
</dbReference>
<feature type="non-terminal residue" evidence="12">
    <location>
        <position position="1"/>
    </location>
</feature>
<dbReference type="Gene3D" id="1.20.120.1630">
    <property type="match status" value="1"/>
</dbReference>
<dbReference type="PANTHER" id="PTHR12714">
    <property type="entry name" value="PROTEIN-S ISOPRENYLCYSTEINE O-METHYLTRANSFERASE"/>
    <property type="match status" value="1"/>
</dbReference>
<evidence type="ECO:0000256" key="2">
    <source>
        <dbReference type="ARBA" id="ARBA00009140"/>
    </source>
</evidence>
<evidence type="ECO:0000256" key="11">
    <source>
        <dbReference type="SAM" id="MobiDB-lite"/>
    </source>
</evidence>
<evidence type="ECO:0000256" key="10">
    <source>
        <dbReference type="RuleBase" id="RU362022"/>
    </source>
</evidence>
<dbReference type="AlphaFoldDB" id="A0A9N9EYI6"/>
<feature type="transmembrane region" description="Helical" evidence="10">
    <location>
        <begin position="111"/>
        <end position="128"/>
    </location>
</feature>
<protein>
    <recommendedName>
        <fullName evidence="3 10">Protein-S-isoprenylcysteine O-methyltransferase</fullName>
        <ecNumber evidence="3 10">2.1.1.100</ecNumber>
    </recommendedName>
</protein>
<evidence type="ECO:0000313" key="12">
    <source>
        <dbReference type="EMBL" id="CAG8696313.1"/>
    </source>
</evidence>
<keyword evidence="8 10" id="KW-1133">Transmembrane helix</keyword>
<keyword evidence="5" id="KW-0808">Transferase</keyword>
<accession>A0A9N9EYI6</accession>
<keyword evidence="7 10" id="KW-0812">Transmembrane</keyword>
<dbReference type="InterPro" id="IPR025770">
    <property type="entry name" value="PPMT_MeTrfase"/>
</dbReference>
<evidence type="ECO:0000256" key="7">
    <source>
        <dbReference type="ARBA" id="ARBA00022692"/>
    </source>
</evidence>
<comment type="catalytic activity">
    <reaction evidence="10">
        <text>[protein]-C-terminal S-[(2E,6E)-farnesyl]-L-cysteine + S-adenosyl-L-methionine = [protein]-C-terminal S-[(2E,6E)-farnesyl]-L-cysteine methyl ester + S-adenosyl-L-homocysteine</text>
        <dbReference type="Rhea" id="RHEA:21672"/>
        <dbReference type="Rhea" id="RHEA-COMP:12125"/>
        <dbReference type="Rhea" id="RHEA-COMP:12126"/>
        <dbReference type="ChEBI" id="CHEBI:57856"/>
        <dbReference type="ChEBI" id="CHEBI:59789"/>
        <dbReference type="ChEBI" id="CHEBI:90510"/>
        <dbReference type="ChEBI" id="CHEBI:90511"/>
        <dbReference type="EC" id="2.1.1.100"/>
    </reaction>
</comment>
<feature type="transmembrane region" description="Helical" evidence="10">
    <location>
        <begin position="227"/>
        <end position="252"/>
    </location>
</feature>
<comment type="subcellular location">
    <subcellularLocation>
        <location evidence="10">Endoplasmic reticulum membrane</location>
        <topology evidence="10">Multi-pass membrane protein</topology>
    </subcellularLocation>
    <subcellularLocation>
        <location evidence="1">Membrane</location>
        <topology evidence="1">Multi-pass membrane protein</topology>
    </subcellularLocation>
</comment>
<dbReference type="OrthoDB" id="422086at2759"/>
<feature type="region of interest" description="Disordered" evidence="11">
    <location>
        <begin position="1"/>
        <end position="47"/>
    </location>
</feature>
<evidence type="ECO:0000256" key="8">
    <source>
        <dbReference type="ARBA" id="ARBA00022989"/>
    </source>
</evidence>
<comment type="caution">
    <text evidence="12">The sequence shown here is derived from an EMBL/GenBank/DDBJ whole genome shotgun (WGS) entry which is preliminary data.</text>
</comment>
<evidence type="ECO:0000256" key="9">
    <source>
        <dbReference type="ARBA" id="ARBA00023136"/>
    </source>
</evidence>
<evidence type="ECO:0000256" key="5">
    <source>
        <dbReference type="ARBA" id="ARBA00022679"/>
    </source>
</evidence>
<feature type="transmembrane region" description="Helical" evidence="10">
    <location>
        <begin position="84"/>
        <end position="105"/>
    </location>
</feature>
<reference evidence="12" key="1">
    <citation type="submission" date="2021-06" db="EMBL/GenBank/DDBJ databases">
        <authorList>
            <person name="Kallberg Y."/>
            <person name="Tangrot J."/>
            <person name="Rosling A."/>
        </authorList>
    </citation>
    <scope>NUCLEOTIDE SEQUENCE</scope>
    <source>
        <strain evidence="12">FL130A</strain>
    </source>
</reference>
<comment type="similarity">
    <text evidence="2 10">Belongs to the class VI-like SAM-binding methyltransferase superfamily. Isoprenylcysteine carboxyl methyltransferase family.</text>
</comment>
<keyword evidence="4 10" id="KW-0489">Methyltransferase</keyword>
<keyword evidence="6 10" id="KW-0949">S-adenosyl-L-methionine</keyword>
<dbReference type="Pfam" id="PF04140">
    <property type="entry name" value="ICMT"/>
    <property type="match status" value="1"/>
</dbReference>
<evidence type="ECO:0000256" key="3">
    <source>
        <dbReference type="ARBA" id="ARBA00012151"/>
    </source>
</evidence>
<evidence type="ECO:0000256" key="6">
    <source>
        <dbReference type="ARBA" id="ARBA00022691"/>
    </source>
</evidence>
<dbReference type="EMBL" id="CAJVPS010018122">
    <property type="protein sequence ID" value="CAG8696313.1"/>
    <property type="molecule type" value="Genomic_DNA"/>
</dbReference>
<name>A0A9N9EYI6_9GLOM</name>
<keyword evidence="10" id="KW-0256">Endoplasmic reticulum</keyword>
<feature type="compositionally biased region" description="Low complexity" evidence="11">
    <location>
        <begin position="1"/>
        <end position="45"/>
    </location>
</feature>
<sequence length="289" mass="32828">ISTPDPSSFTSTLASSTSPSSGSSDPSLTPNGRTTTNASSTSNNNVKYNYTTSSAQPSYLTTNQFQQAYHPFPLLDRSHTPRNIALYSFLIGTTFGIGISIAVASNTMPQLGMFLAALAFFHIMEYLLTAMVNSDKLSLDAFLIHNGVAYHIAHSAGLIEFLTELYFFPELKKIWWAKFIGQTARSLAMWHAKHNFSHQIAFRKHRDHELVTTGIYSILRHPSYFGFYYWAVGTQVLLSNPICFVGYCVVLYRFFRDRIQHEEPLLIKFFGEDYVAYRQRVRAWLPFIK</sequence>
<organism evidence="12 13">
    <name type="scientific">Ambispora leptoticha</name>
    <dbReference type="NCBI Taxonomy" id="144679"/>
    <lineage>
        <taxon>Eukaryota</taxon>
        <taxon>Fungi</taxon>
        <taxon>Fungi incertae sedis</taxon>
        <taxon>Mucoromycota</taxon>
        <taxon>Glomeromycotina</taxon>
        <taxon>Glomeromycetes</taxon>
        <taxon>Archaeosporales</taxon>
        <taxon>Ambisporaceae</taxon>
        <taxon>Ambispora</taxon>
    </lineage>
</organism>
<comment type="caution">
    <text evidence="10">Lacks conserved residue(s) required for the propagation of feature annotation.</text>
</comment>
<keyword evidence="13" id="KW-1185">Reference proteome</keyword>
<dbReference type="GO" id="GO:0032259">
    <property type="term" value="P:methylation"/>
    <property type="evidence" value="ECO:0007669"/>
    <property type="project" value="UniProtKB-KW"/>
</dbReference>
<evidence type="ECO:0000256" key="1">
    <source>
        <dbReference type="ARBA" id="ARBA00004141"/>
    </source>
</evidence>
<dbReference type="PROSITE" id="PS51564">
    <property type="entry name" value="SAM_ICMT"/>
    <property type="match status" value="1"/>
</dbReference>
<keyword evidence="9 10" id="KW-0472">Membrane</keyword>